<dbReference type="RefSeq" id="WP_130024108.1">
    <property type="nucleotide sequence ID" value="NZ_SEWF01000076.1"/>
</dbReference>
<accession>A0A4Q5LT73</accession>
<organism evidence="1 2">
    <name type="scientific">Emticicia agri</name>
    <dbReference type="NCBI Taxonomy" id="2492393"/>
    <lineage>
        <taxon>Bacteria</taxon>
        <taxon>Pseudomonadati</taxon>
        <taxon>Bacteroidota</taxon>
        <taxon>Cytophagia</taxon>
        <taxon>Cytophagales</taxon>
        <taxon>Leadbetterellaceae</taxon>
        <taxon>Emticicia</taxon>
    </lineage>
</organism>
<evidence type="ECO:0000313" key="2">
    <source>
        <dbReference type="Proteomes" id="UP000293162"/>
    </source>
</evidence>
<name>A0A4Q5LT73_9BACT</name>
<dbReference type="EMBL" id="SEWF01000076">
    <property type="protein sequence ID" value="RYU92715.1"/>
    <property type="molecule type" value="Genomic_DNA"/>
</dbReference>
<dbReference type="Proteomes" id="UP000293162">
    <property type="component" value="Unassembled WGS sequence"/>
</dbReference>
<evidence type="ECO:0000313" key="1">
    <source>
        <dbReference type="EMBL" id="RYU92715.1"/>
    </source>
</evidence>
<proteinExistence type="predicted"/>
<reference evidence="1 2" key="1">
    <citation type="submission" date="2019-02" db="EMBL/GenBank/DDBJ databases">
        <title>Bacterial novel species Emticicia sp. 17J42-9 isolated from soil.</title>
        <authorList>
            <person name="Jung H.-Y."/>
        </authorList>
    </citation>
    <scope>NUCLEOTIDE SEQUENCE [LARGE SCALE GENOMIC DNA]</scope>
    <source>
        <strain evidence="1 2">17J42-9</strain>
    </source>
</reference>
<keyword evidence="2" id="KW-1185">Reference proteome</keyword>
<sequence length="229" mass="27024">MDLTLLEYVKRIAIKSDLIYSEKFHPLFLNFQKKINDSEYFGLKKEDIFFSETASWKRQLENERSILLLQIGNEKLRDILKKIEFYSIMLDLNTDASKDINERYNHFINPTPNDFTEADMRPMSSDSNEFEKDMQRISLLNDKFSLFIKLVSQELLLLSFQKEYFEKMKSMKTSFSNEVQTKEPGKEFTKARQVLAIYYLLEVLGFEAEFKNKTDVAHLIHLLGAVDLP</sequence>
<protein>
    <submittedName>
        <fullName evidence="1">Uncharacterized protein</fullName>
    </submittedName>
</protein>
<dbReference type="AlphaFoldDB" id="A0A4Q5LT73"/>
<gene>
    <name evidence="1" type="ORF">EWM59_25755</name>
</gene>
<dbReference type="OrthoDB" id="669760at2"/>
<comment type="caution">
    <text evidence="1">The sequence shown here is derived from an EMBL/GenBank/DDBJ whole genome shotgun (WGS) entry which is preliminary data.</text>
</comment>